<reference evidence="4" key="1">
    <citation type="submission" date="2019-09" db="EMBL/GenBank/DDBJ databases">
        <title>Nucleotide sequences of blaCTX-M-1 carrying IncI1 in Norwegian broiler production.</title>
        <authorList>
            <person name="Mo S.S."/>
            <person name="Telke A.A."/>
            <person name="Osei K.O."/>
            <person name="Sekse C."/>
            <person name="Slettemeas J.S."/>
            <person name="Urdahl A.-M."/>
        </authorList>
    </citation>
    <scope>NUCLEOTIDE SEQUENCE</scope>
    <source>
        <strain evidence="4">2016-40-21254</strain>
        <plasmid evidence="4">p21254</plasmid>
    </source>
</reference>
<dbReference type="SUPFAM" id="SSF56349">
    <property type="entry name" value="DNA breaking-rejoining enzymes"/>
    <property type="match status" value="1"/>
</dbReference>
<dbReference type="EMBL" id="MN419432">
    <property type="protein sequence ID" value="QHV89628.1"/>
    <property type="molecule type" value="Genomic_DNA"/>
</dbReference>
<organism evidence="4">
    <name type="scientific">Escherichia coli</name>
    <dbReference type="NCBI Taxonomy" id="562"/>
    <lineage>
        <taxon>Bacteria</taxon>
        <taxon>Pseudomonadati</taxon>
        <taxon>Pseudomonadota</taxon>
        <taxon>Gammaproteobacteria</taxon>
        <taxon>Enterobacterales</taxon>
        <taxon>Enterobacteriaceae</taxon>
        <taxon>Escherichia</taxon>
    </lineage>
</organism>
<gene>
    <name evidence="4" type="primary">xerD</name>
    <name evidence="4" type="ORF">PGJFMKIC_00062</name>
</gene>
<dbReference type="PANTHER" id="PTHR30349">
    <property type="entry name" value="PHAGE INTEGRASE-RELATED"/>
    <property type="match status" value="1"/>
</dbReference>
<evidence type="ECO:0000256" key="2">
    <source>
        <dbReference type="ARBA" id="ARBA00023172"/>
    </source>
</evidence>
<proteinExistence type="predicted"/>
<feature type="domain" description="Tyr recombinase" evidence="3">
    <location>
        <begin position="177"/>
        <end position="380"/>
    </location>
</feature>
<dbReference type="GO" id="GO:0006310">
    <property type="term" value="P:DNA recombination"/>
    <property type="evidence" value="ECO:0007669"/>
    <property type="project" value="UniProtKB-KW"/>
</dbReference>
<dbReference type="Pfam" id="PF00589">
    <property type="entry name" value="Phage_integrase"/>
    <property type="match status" value="1"/>
</dbReference>
<dbReference type="AlphaFoldDB" id="A0A6D1P2I1"/>
<dbReference type="GO" id="GO:0003677">
    <property type="term" value="F:DNA binding"/>
    <property type="evidence" value="ECO:0007669"/>
    <property type="project" value="InterPro"/>
</dbReference>
<evidence type="ECO:0000259" key="3">
    <source>
        <dbReference type="PROSITE" id="PS51898"/>
    </source>
</evidence>
<dbReference type="PROSITE" id="PS51898">
    <property type="entry name" value="TYR_RECOMBINASE"/>
    <property type="match status" value="1"/>
</dbReference>
<accession>A0A6D1P2I1</accession>
<protein>
    <submittedName>
        <fullName evidence="4">Tyrosine recombinase XerD</fullName>
    </submittedName>
</protein>
<geneLocation type="plasmid" evidence="4">
    <name>p21254</name>
</geneLocation>
<sequence>MFFIENEGQAVARTDYWQSVQAQAGYVYLSWNAGAARLLVPDAAKHLLREMRGAEYVIISKGTLHGRDALELVFEDGSDAPFVIHMLSEQCDRLLPENNQGGGFLLSPSGRVAVTSSVIRENTGLWKTCPTFPRGVNTDMQHLPAPIHHARDAAQLPVAIDYPAALALRQMSMVHDELPKYLLAPEVSALLHYVPDLRRKMLLATLWNTGARINEALALTRGDFSLTPPYPFVQLATLKQRTEKAARTAGRTPAGQQTHRLVPLSDSWYVSQLQTMVATLKIPMERRNKRTGRTEKARIWEVTDRTVRTWIGEAVAAAAADGVTFSVPVTPHTFRHSYAMHMLYAGIPLKVLQSLMGHKSISSTEVYTKVFALDVAARHRVQFSMPESDAVSMLKRIP</sequence>
<keyword evidence="4" id="KW-0614">Plasmid</keyword>
<dbReference type="InterPro" id="IPR002104">
    <property type="entry name" value="Integrase_catalytic"/>
</dbReference>
<dbReference type="PANTHER" id="PTHR30349:SF90">
    <property type="entry name" value="TYROSINE RECOMBINASE XERD"/>
    <property type="match status" value="1"/>
</dbReference>
<keyword evidence="2" id="KW-0233">DNA recombination</keyword>
<keyword evidence="1" id="KW-0229">DNA integration</keyword>
<dbReference type="InterPro" id="IPR011010">
    <property type="entry name" value="DNA_brk_join_enz"/>
</dbReference>
<name>A0A6D1P2I1_ECOLX</name>
<dbReference type="Gene3D" id="1.10.443.10">
    <property type="entry name" value="Intergrase catalytic core"/>
    <property type="match status" value="1"/>
</dbReference>
<dbReference type="InterPro" id="IPR050090">
    <property type="entry name" value="Tyrosine_recombinase_XerCD"/>
</dbReference>
<evidence type="ECO:0000256" key="1">
    <source>
        <dbReference type="ARBA" id="ARBA00022908"/>
    </source>
</evidence>
<dbReference type="GO" id="GO:0015074">
    <property type="term" value="P:DNA integration"/>
    <property type="evidence" value="ECO:0007669"/>
    <property type="project" value="UniProtKB-KW"/>
</dbReference>
<dbReference type="InterPro" id="IPR013762">
    <property type="entry name" value="Integrase-like_cat_sf"/>
</dbReference>
<evidence type="ECO:0000313" key="4">
    <source>
        <dbReference type="EMBL" id="QHV89628.1"/>
    </source>
</evidence>